<dbReference type="KEGG" id="rli:RLO149_c015860"/>
<feature type="compositionally biased region" description="Basic and acidic residues" evidence="1">
    <location>
        <begin position="111"/>
        <end position="127"/>
    </location>
</feature>
<feature type="region of interest" description="Disordered" evidence="1">
    <location>
        <begin position="81"/>
        <end position="127"/>
    </location>
</feature>
<dbReference type="PANTHER" id="PTHR12910:SF2">
    <property type="entry name" value="NADH DEHYDROGENASE [UBIQUINONE] 1 ALPHA SUBCOMPLEX SUBUNIT 12"/>
    <property type="match status" value="1"/>
</dbReference>
<dbReference type="Pfam" id="PF05071">
    <property type="entry name" value="NDUFA12"/>
    <property type="match status" value="1"/>
</dbReference>
<dbReference type="PANTHER" id="PTHR12910">
    <property type="entry name" value="NADH-UBIQUINONE OXIDOREDUCTASE SUBUNIT B17.2"/>
    <property type="match status" value="1"/>
</dbReference>
<dbReference type="NCBIfam" id="NF006040">
    <property type="entry name" value="PRK08183.1"/>
    <property type="match status" value="1"/>
</dbReference>
<accession>F7ZGT0</accession>
<dbReference type="AlphaFoldDB" id="F7ZGT0"/>
<evidence type="ECO:0000313" key="3">
    <source>
        <dbReference type="Proteomes" id="UP000001353"/>
    </source>
</evidence>
<keyword evidence="2" id="KW-0830">Ubiquinone</keyword>
<keyword evidence="3" id="KW-1185">Reference proteome</keyword>
<organism evidence="2 3">
    <name type="scientific">Roseobacter litoralis (strain ATCC 49566 / DSM 6996 / JCM 21268 / NBRC 15278 / OCh 149)</name>
    <dbReference type="NCBI Taxonomy" id="391595"/>
    <lineage>
        <taxon>Bacteria</taxon>
        <taxon>Pseudomonadati</taxon>
        <taxon>Pseudomonadota</taxon>
        <taxon>Alphaproteobacteria</taxon>
        <taxon>Rhodobacterales</taxon>
        <taxon>Roseobacteraceae</taxon>
        <taxon>Roseobacter</taxon>
    </lineage>
</organism>
<sequence length="127" mass="14928">MGFLTSILRSVTWWNGQTLNTQLWTWRNGIKVGEDSQGNVFYENKDKLRRWVIYNGEAEASRVDPDWHGWLHHTWDTTPSESPLNHKPWQKPHQENLTGTALAYAPKGSIRRAEPEPRRDYEAWTPE</sequence>
<protein>
    <submittedName>
        <fullName evidence="2">NADH ubiquinone oxidoreductase subunit NDUFA12</fullName>
    </submittedName>
</protein>
<evidence type="ECO:0000313" key="2">
    <source>
        <dbReference type="EMBL" id="AEI93581.1"/>
    </source>
</evidence>
<gene>
    <name evidence="2" type="ordered locus">RLO149_c015860</name>
</gene>
<proteinExistence type="predicted"/>
<dbReference type="GO" id="GO:0006979">
    <property type="term" value="P:response to oxidative stress"/>
    <property type="evidence" value="ECO:0007669"/>
    <property type="project" value="TreeGrafter"/>
</dbReference>
<dbReference type="EMBL" id="CP002623">
    <property type="protein sequence ID" value="AEI93581.1"/>
    <property type="molecule type" value="Genomic_DNA"/>
</dbReference>
<evidence type="ECO:0000256" key="1">
    <source>
        <dbReference type="SAM" id="MobiDB-lite"/>
    </source>
</evidence>
<dbReference type="OrthoDB" id="9795340at2"/>
<dbReference type="GO" id="GO:0045271">
    <property type="term" value="C:respiratory chain complex I"/>
    <property type="evidence" value="ECO:0007669"/>
    <property type="project" value="InterPro"/>
</dbReference>
<dbReference type="eggNOG" id="COG3761">
    <property type="taxonomic scope" value="Bacteria"/>
</dbReference>
<dbReference type="STRING" id="391595.RLO149_c015860"/>
<reference evidence="2 3" key="1">
    <citation type="journal article" date="2011" name="BMC Genomics">
        <title>Comparative genome analysis and genome-guided physiological analysis of Roseobacter litoralis.</title>
        <authorList>
            <person name="Kalhoefer D."/>
            <person name="Thole S."/>
            <person name="Voget S."/>
            <person name="Lehmann R."/>
            <person name="Liesegang H."/>
            <person name="Wollher A."/>
            <person name="Daniel R."/>
            <person name="Simon M."/>
            <person name="Brinkhoff T."/>
        </authorList>
    </citation>
    <scope>NUCLEOTIDE SEQUENCE [LARGE SCALE GENOMIC DNA]</scope>
    <source>
        <strain evidence="3">ATCC 49566 / DSM 6996 / JCM 21268 / NBRC 15278 / OCh 149</strain>
    </source>
</reference>
<name>F7ZGT0_ROSLO</name>
<dbReference type="Proteomes" id="UP000001353">
    <property type="component" value="Chromosome"/>
</dbReference>
<dbReference type="RefSeq" id="WP_013961514.1">
    <property type="nucleotide sequence ID" value="NC_015730.1"/>
</dbReference>
<dbReference type="HOGENOM" id="CLU_110455_4_0_5"/>
<dbReference type="InterPro" id="IPR007763">
    <property type="entry name" value="NDUFA12"/>
</dbReference>